<dbReference type="Proteomes" id="UP000515162">
    <property type="component" value="Chromosome 3L"/>
</dbReference>
<name>A0A6P8K5D2_DROMA</name>
<protein>
    <submittedName>
        <fullName evidence="3">Uncharacterized protein LOC117140643</fullName>
    </submittedName>
</protein>
<dbReference type="AlphaFoldDB" id="A0A6P8K5D2"/>
<sequence>MDHSFPSMPPNMYPEWSDARTSSSCNGNLIEPKLDLFFLMRSYPFPLPPLHSRSEFRWSLEGSPLSDDEKRAYNASMIE</sequence>
<dbReference type="GeneID" id="117140643"/>
<accession>A0A6P8K5D2</accession>
<evidence type="ECO:0000313" key="3">
    <source>
        <dbReference type="RefSeq" id="XP_033159574.1"/>
    </source>
</evidence>
<organism evidence="2 3">
    <name type="scientific">Drosophila mauritiana</name>
    <name type="common">Fruit fly</name>
    <dbReference type="NCBI Taxonomy" id="7226"/>
    <lineage>
        <taxon>Eukaryota</taxon>
        <taxon>Metazoa</taxon>
        <taxon>Ecdysozoa</taxon>
        <taxon>Arthropoda</taxon>
        <taxon>Hexapoda</taxon>
        <taxon>Insecta</taxon>
        <taxon>Pterygota</taxon>
        <taxon>Neoptera</taxon>
        <taxon>Endopterygota</taxon>
        <taxon>Diptera</taxon>
        <taxon>Brachycera</taxon>
        <taxon>Muscomorpha</taxon>
        <taxon>Ephydroidea</taxon>
        <taxon>Drosophilidae</taxon>
        <taxon>Drosophila</taxon>
        <taxon>Sophophora</taxon>
    </lineage>
</organism>
<feature type="region of interest" description="Disordered" evidence="1">
    <location>
        <begin position="1"/>
        <end position="22"/>
    </location>
</feature>
<gene>
    <name evidence="3" type="primary">LOC117140643</name>
</gene>
<dbReference type="RefSeq" id="XP_033159574.1">
    <property type="nucleotide sequence ID" value="XM_033303683.1"/>
</dbReference>
<proteinExistence type="predicted"/>
<evidence type="ECO:0000256" key="1">
    <source>
        <dbReference type="SAM" id="MobiDB-lite"/>
    </source>
</evidence>
<keyword evidence="2" id="KW-1185">Reference proteome</keyword>
<evidence type="ECO:0000313" key="2">
    <source>
        <dbReference type="Proteomes" id="UP000515162"/>
    </source>
</evidence>
<reference evidence="3" key="1">
    <citation type="submission" date="2025-08" db="UniProtKB">
        <authorList>
            <consortium name="RefSeq"/>
        </authorList>
    </citation>
    <scope>IDENTIFICATION</scope>
    <source>
        <strain evidence="3">Mau12</strain>
        <tissue evidence="3">Whole Body</tissue>
    </source>
</reference>